<protein>
    <recommendedName>
        <fullName evidence="8">L-lysine-epsilon aminotransferase</fullName>
        <ecNumber evidence="3">2.6.1.36</ecNumber>
    </recommendedName>
    <alternativeName>
        <fullName evidence="7">Lysine 6-aminotransferase</fullName>
    </alternativeName>
</protein>
<dbReference type="InterPro" id="IPR017657">
    <property type="entry name" value="L-lysine_6-transaminase"/>
</dbReference>
<dbReference type="InterPro" id="IPR015422">
    <property type="entry name" value="PyrdxlP-dep_Trfase_small"/>
</dbReference>
<evidence type="ECO:0000256" key="5">
    <source>
        <dbReference type="ARBA" id="ARBA00022679"/>
    </source>
</evidence>
<dbReference type="SUPFAM" id="SSF53383">
    <property type="entry name" value="PLP-dependent transferases"/>
    <property type="match status" value="1"/>
</dbReference>
<feature type="region of interest" description="Disordered" evidence="10">
    <location>
        <begin position="1"/>
        <end position="24"/>
    </location>
</feature>
<sequence length="460" mass="49730">MVLGTPTAYGHDGPGRRAAPNRPGIGPGDVRAVLERHMLVDGYDLVLDLNASFGVWLVDALTGERYLDLFSFFASSPLGFNSVHMVGDREFLDELAVAALHKPSNPDVYTVPYARFVHTFAEVLGDPLLPYLHFVEGGALAVENALKAAFDWKAQKLGLPDDAVDGLQVLHLERSFHGRSGYTLSLTNTEPAKTLRFPKFAWPRIPSPALRHPLAEHESANRDAERRSLAAAEAAFAAADGMIACFIAEPIQGEGGDNHLGAGFLQAVQRLCHDNDALFVLDEVQTGCGITGTPWAYQQLGLRPDLVAFGKKTQVCGVMGGGRIDEVPNHVFAVPSRISSTWGGNLVDMVRATRVLETVERLRLLDAVARGGQHLLDGLVALAAAHPGVVRNPRGRGLMCAIDLPDTATRDDVLTRMYRDHRVIALPCGERGLRFRPPLTITEDELDLGLDALANVVGAL</sequence>
<dbReference type="EMBL" id="JBHSQO010000021">
    <property type="protein sequence ID" value="MFC6091782.1"/>
    <property type="molecule type" value="Genomic_DNA"/>
</dbReference>
<evidence type="ECO:0000256" key="6">
    <source>
        <dbReference type="ARBA" id="ARBA00022898"/>
    </source>
</evidence>
<evidence type="ECO:0000256" key="3">
    <source>
        <dbReference type="ARBA" id="ARBA00013071"/>
    </source>
</evidence>
<dbReference type="Gene3D" id="3.90.1150.10">
    <property type="entry name" value="Aspartate Aminotransferase, domain 1"/>
    <property type="match status" value="1"/>
</dbReference>
<evidence type="ECO:0000313" key="11">
    <source>
        <dbReference type="EMBL" id="MFC6091782.1"/>
    </source>
</evidence>
<dbReference type="Pfam" id="PF00202">
    <property type="entry name" value="Aminotran_3"/>
    <property type="match status" value="1"/>
</dbReference>
<dbReference type="PANTHER" id="PTHR43206">
    <property type="entry name" value="AMINOTRANSFERASE"/>
    <property type="match status" value="1"/>
</dbReference>
<comment type="similarity">
    <text evidence="2 9">Belongs to the class-III pyridoxal-phosphate-dependent aminotransferase family.</text>
</comment>
<evidence type="ECO:0000256" key="1">
    <source>
        <dbReference type="ARBA" id="ARBA00001933"/>
    </source>
</evidence>
<dbReference type="InterPro" id="IPR005814">
    <property type="entry name" value="Aminotrans_3"/>
</dbReference>
<organism evidence="11 12">
    <name type="scientific">Saccharothrix lopnurensis</name>
    <dbReference type="NCBI Taxonomy" id="1670621"/>
    <lineage>
        <taxon>Bacteria</taxon>
        <taxon>Bacillati</taxon>
        <taxon>Actinomycetota</taxon>
        <taxon>Actinomycetes</taxon>
        <taxon>Pseudonocardiales</taxon>
        <taxon>Pseudonocardiaceae</taxon>
        <taxon>Saccharothrix</taxon>
    </lineage>
</organism>
<evidence type="ECO:0000256" key="7">
    <source>
        <dbReference type="ARBA" id="ARBA00030921"/>
    </source>
</evidence>
<reference evidence="12" key="1">
    <citation type="journal article" date="2019" name="Int. J. Syst. Evol. Microbiol.">
        <title>The Global Catalogue of Microorganisms (GCM) 10K type strain sequencing project: providing services to taxonomists for standard genome sequencing and annotation.</title>
        <authorList>
            <consortium name="The Broad Institute Genomics Platform"/>
            <consortium name="The Broad Institute Genome Sequencing Center for Infectious Disease"/>
            <person name="Wu L."/>
            <person name="Ma J."/>
        </authorList>
    </citation>
    <scope>NUCLEOTIDE SEQUENCE [LARGE SCALE GENOMIC DNA]</scope>
    <source>
        <strain evidence="12">CGMCC 4.7246</strain>
    </source>
</reference>
<dbReference type="PANTHER" id="PTHR43206:SF2">
    <property type="entry name" value="4-AMINOBUTYRATE AMINOTRANSFERASE GABT"/>
    <property type="match status" value="1"/>
</dbReference>
<dbReference type="Gene3D" id="3.40.640.10">
    <property type="entry name" value="Type I PLP-dependent aspartate aminotransferase-like (Major domain)"/>
    <property type="match status" value="1"/>
</dbReference>
<dbReference type="RefSeq" id="WP_380638084.1">
    <property type="nucleotide sequence ID" value="NZ_JBHSQO010000021.1"/>
</dbReference>
<dbReference type="GO" id="GO:0045484">
    <property type="term" value="F:L-lysine 6-transaminase activity"/>
    <property type="evidence" value="ECO:0007669"/>
    <property type="project" value="UniProtKB-EC"/>
</dbReference>
<keyword evidence="5 11" id="KW-0808">Transferase</keyword>
<keyword evidence="4 11" id="KW-0032">Aminotransferase</keyword>
<keyword evidence="12" id="KW-1185">Reference proteome</keyword>
<dbReference type="NCBIfam" id="TIGR03251">
    <property type="entry name" value="LAT_fam"/>
    <property type="match status" value="1"/>
</dbReference>
<evidence type="ECO:0000256" key="9">
    <source>
        <dbReference type="RuleBase" id="RU003560"/>
    </source>
</evidence>
<comment type="cofactor">
    <cofactor evidence="1">
        <name>pyridoxal 5'-phosphate</name>
        <dbReference type="ChEBI" id="CHEBI:597326"/>
    </cofactor>
</comment>
<evidence type="ECO:0000256" key="4">
    <source>
        <dbReference type="ARBA" id="ARBA00022576"/>
    </source>
</evidence>
<dbReference type="Proteomes" id="UP001596220">
    <property type="component" value="Unassembled WGS sequence"/>
</dbReference>
<dbReference type="PIRSF" id="PIRSF000521">
    <property type="entry name" value="Transaminase_4ab_Lys_Orn"/>
    <property type="match status" value="1"/>
</dbReference>
<comment type="caution">
    <text evidence="11">The sequence shown here is derived from an EMBL/GenBank/DDBJ whole genome shotgun (WGS) entry which is preliminary data.</text>
</comment>
<evidence type="ECO:0000256" key="10">
    <source>
        <dbReference type="SAM" id="MobiDB-lite"/>
    </source>
</evidence>
<name>A0ABW1PAG0_9PSEU</name>
<evidence type="ECO:0000256" key="2">
    <source>
        <dbReference type="ARBA" id="ARBA00008954"/>
    </source>
</evidence>
<proteinExistence type="inferred from homology"/>
<gene>
    <name evidence="11" type="primary">lat</name>
    <name evidence="11" type="ORF">ACFP3R_21145</name>
</gene>
<dbReference type="InterPro" id="IPR015421">
    <property type="entry name" value="PyrdxlP-dep_Trfase_major"/>
</dbReference>
<accession>A0ABW1PAG0</accession>
<evidence type="ECO:0000313" key="12">
    <source>
        <dbReference type="Proteomes" id="UP001596220"/>
    </source>
</evidence>
<dbReference type="CDD" id="cd00610">
    <property type="entry name" value="OAT_like"/>
    <property type="match status" value="1"/>
</dbReference>
<evidence type="ECO:0000256" key="8">
    <source>
        <dbReference type="ARBA" id="ARBA00050040"/>
    </source>
</evidence>
<dbReference type="EC" id="2.6.1.36" evidence="3"/>
<dbReference type="InterPro" id="IPR015424">
    <property type="entry name" value="PyrdxlP-dep_Trfase"/>
</dbReference>
<keyword evidence="6 9" id="KW-0663">Pyridoxal phosphate</keyword>